<proteinExistence type="predicted"/>
<dbReference type="Proteomes" id="UP000235050">
    <property type="component" value="Unassembled WGS sequence"/>
</dbReference>
<name>A0A2N5J859_9BIFI</name>
<gene>
    <name evidence="1" type="ORF">Uis1B_1765</name>
</gene>
<evidence type="ECO:0000313" key="2">
    <source>
        <dbReference type="Proteomes" id="UP000235050"/>
    </source>
</evidence>
<dbReference type="EMBL" id="NMWU01000033">
    <property type="protein sequence ID" value="PLS30396.1"/>
    <property type="molecule type" value="Genomic_DNA"/>
</dbReference>
<comment type="caution">
    <text evidence="1">The sequence shown here is derived from an EMBL/GenBank/DDBJ whole genome shotgun (WGS) entry which is preliminary data.</text>
</comment>
<organism evidence="1 2">
    <name type="scientific">Bifidobacterium margollesii</name>
    <dbReference type="NCBI Taxonomy" id="2020964"/>
    <lineage>
        <taxon>Bacteria</taxon>
        <taxon>Bacillati</taxon>
        <taxon>Actinomycetota</taxon>
        <taxon>Actinomycetes</taxon>
        <taxon>Bifidobacteriales</taxon>
        <taxon>Bifidobacteriaceae</taxon>
        <taxon>Bifidobacterium</taxon>
    </lineage>
</organism>
<evidence type="ECO:0000313" key="1">
    <source>
        <dbReference type="EMBL" id="PLS30396.1"/>
    </source>
</evidence>
<sequence>MPEPLRNGMRNPYKYLKPYSGKDPVLDDGDVFEAFAPSPGTGIVTRNTRTE</sequence>
<reference evidence="1 2" key="1">
    <citation type="submission" date="2017-07" db="EMBL/GenBank/DDBJ databases">
        <title>Bifidobacterium novel species.</title>
        <authorList>
            <person name="Lugli G.A."/>
            <person name="Milani C."/>
            <person name="Duranti S."/>
            <person name="Mangifesta M."/>
        </authorList>
    </citation>
    <scope>NUCLEOTIDE SEQUENCE [LARGE SCALE GENOMIC DNA]</scope>
    <source>
        <strain evidence="2">Uis1B</strain>
    </source>
</reference>
<dbReference type="AlphaFoldDB" id="A0A2N5J859"/>
<protein>
    <submittedName>
        <fullName evidence="1">Uncharacterized protein</fullName>
    </submittedName>
</protein>
<keyword evidence="2" id="KW-1185">Reference proteome</keyword>
<accession>A0A2N5J859</accession>